<comment type="caution">
    <text evidence="1">The sequence shown here is derived from an EMBL/GenBank/DDBJ whole genome shotgun (WGS) entry which is preliminary data.</text>
</comment>
<evidence type="ECO:0000313" key="2">
    <source>
        <dbReference type="Proteomes" id="UP000717328"/>
    </source>
</evidence>
<gene>
    <name evidence="1" type="ORF">H0H81_009583</name>
</gene>
<dbReference type="EMBL" id="JABCKI010000284">
    <property type="protein sequence ID" value="KAG5651176.1"/>
    <property type="molecule type" value="Genomic_DNA"/>
</dbReference>
<dbReference type="Gene3D" id="3.40.50.980">
    <property type="match status" value="1"/>
</dbReference>
<dbReference type="OrthoDB" id="6509636at2759"/>
<dbReference type="Proteomes" id="UP000717328">
    <property type="component" value="Unassembled WGS sequence"/>
</dbReference>
<dbReference type="PROSITE" id="PS00455">
    <property type="entry name" value="AMP_BINDING"/>
    <property type="match status" value="1"/>
</dbReference>
<reference evidence="1" key="1">
    <citation type="submission" date="2021-02" db="EMBL/GenBank/DDBJ databases">
        <authorList>
            <person name="Nieuwenhuis M."/>
            <person name="Van De Peppel L.J.J."/>
        </authorList>
    </citation>
    <scope>NUCLEOTIDE SEQUENCE</scope>
    <source>
        <strain evidence="1">D49</strain>
    </source>
</reference>
<evidence type="ECO:0000313" key="1">
    <source>
        <dbReference type="EMBL" id="KAG5651176.1"/>
    </source>
</evidence>
<proteinExistence type="predicted"/>
<dbReference type="InterPro" id="IPR020845">
    <property type="entry name" value="AMP-binding_CS"/>
</dbReference>
<dbReference type="AlphaFoldDB" id="A0A9P7KG79"/>
<sequence>MICSNPSFTAGELCQQLKISKANLIIGHSSNIDVVFSAARLADISPKRIILIDQSKSLSHHAPRIPNISDLIQLGSKQKLDFQECVLDPGEGKRKIALLSWSSGTTGKPKVIKCLQLSAITHMRRCV</sequence>
<name>A0A9P7KG79_9AGAR</name>
<organism evidence="1 2">
    <name type="scientific">Sphagnurus paluster</name>
    <dbReference type="NCBI Taxonomy" id="117069"/>
    <lineage>
        <taxon>Eukaryota</taxon>
        <taxon>Fungi</taxon>
        <taxon>Dikarya</taxon>
        <taxon>Basidiomycota</taxon>
        <taxon>Agaricomycotina</taxon>
        <taxon>Agaricomycetes</taxon>
        <taxon>Agaricomycetidae</taxon>
        <taxon>Agaricales</taxon>
        <taxon>Tricholomatineae</taxon>
        <taxon>Lyophyllaceae</taxon>
        <taxon>Sphagnurus</taxon>
    </lineage>
</organism>
<keyword evidence="2" id="KW-1185">Reference proteome</keyword>
<protein>
    <recommendedName>
        <fullName evidence="3">AMP-dependent synthetase/ligase domain-containing protein</fullName>
    </recommendedName>
</protein>
<reference evidence="1" key="2">
    <citation type="submission" date="2021-10" db="EMBL/GenBank/DDBJ databases">
        <title>Phylogenomics reveals ancestral predisposition of the termite-cultivated fungus Termitomyces towards a domesticated lifestyle.</title>
        <authorList>
            <person name="Auxier B."/>
            <person name="Grum-Grzhimaylo A."/>
            <person name="Cardenas M.E."/>
            <person name="Lodge J.D."/>
            <person name="Laessoe T."/>
            <person name="Pedersen O."/>
            <person name="Smith M.E."/>
            <person name="Kuyper T.W."/>
            <person name="Franco-Molano E.A."/>
            <person name="Baroni T.J."/>
            <person name="Aanen D.K."/>
        </authorList>
    </citation>
    <scope>NUCLEOTIDE SEQUENCE</scope>
    <source>
        <strain evidence="1">D49</strain>
    </source>
</reference>
<dbReference type="SUPFAM" id="SSF56801">
    <property type="entry name" value="Acetyl-CoA synthetase-like"/>
    <property type="match status" value="1"/>
</dbReference>
<accession>A0A9P7KG79</accession>
<evidence type="ECO:0008006" key="3">
    <source>
        <dbReference type="Google" id="ProtNLM"/>
    </source>
</evidence>